<evidence type="ECO:0000256" key="1">
    <source>
        <dbReference type="SAM" id="MobiDB-lite"/>
    </source>
</evidence>
<organism evidence="2 3">
    <name type="scientific">Actinokineospora iranica</name>
    <dbReference type="NCBI Taxonomy" id="1271860"/>
    <lineage>
        <taxon>Bacteria</taxon>
        <taxon>Bacillati</taxon>
        <taxon>Actinomycetota</taxon>
        <taxon>Actinomycetes</taxon>
        <taxon>Pseudonocardiales</taxon>
        <taxon>Pseudonocardiaceae</taxon>
        <taxon>Actinokineospora</taxon>
    </lineage>
</organism>
<protein>
    <recommendedName>
        <fullName evidence="4">MT0933-like antitoxin protein</fullName>
    </recommendedName>
</protein>
<name>A0A1G6IZD4_9PSEU</name>
<reference evidence="3" key="1">
    <citation type="submission" date="2016-10" db="EMBL/GenBank/DDBJ databases">
        <authorList>
            <person name="Varghese N."/>
            <person name="Submissions S."/>
        </authorList>
    </citation>
    <scope>NUCLEOTIDE SEQUENCE [LARGE SCALE GENOMIC DNA]</scope>
    <source>
        <strain evidence="3">IBRC-M 10403</strain>
    </source>
</reference>
<accession>A0A1G6IZD4</accession>
<evidence type="ECO:0000313" key="2">
    <source>
        <dbReference type="EMBL" id="SDC11781.1"/>
    </source>
</evidence>
<evidence type="ECO:0008006" key="4">
    <source>
        <dbReference type="Google" id="ProtNLM"/>
    </source>
</evidence>
<dbReference type="AlphaFoldDB" id="A0A1G6IZD4"/>
<dbReference type="STRING" id="1271860.SAMN05216174_101163"/>
<keyword evidence="3" id="KW-1185">Reference proteome</keyword>
<dbReference type="EMBL" id="FMZZ01000001">
    <property type="protein sequence ID" value="SDC11781.1"/>
    <property type="molecule type" value="Genomic_DNA"/>
</dbReference>
<dbReference type="RefSeq" id="WP_175482597.1">
    <property type="nucleotide sequence ID" value="NZ_FMZZ01000001.1"/>
</dbReference>
<feature type="region of interest" description="Disordered" evidence="1">
    <location>
        <begin position="22"/>
        <end position="48"/>
    </location>
</feature>
<evidence type="ECO:0000313" key="3">
    <source>
        <dbReference type="Proteomes" id="UP000199501"/>
    </source>
</evidence>
<gene>
    <name evidence="2" type="ORF">SAMN05216174_101163</name>
</gene>
<feature type="compositionally biased region" description="Basic and acidic residues" evidence="1">
    <location>
        <begin position="22"/>
        <end position="38"/>
    </location>
</feature>
<proteinExistence type="predicted"/>
<sequence>MAGLLDRIKGFLRGPQGKALTEKARGIAADPRNRERARTAVSRLRRKR</sequence>
<dbReference type="Proteomes" id="UP000199501">
    <property type="component" value="Unassembled WGS sequence"/>
</dbReference>